<sequence>MARAREGSPVARFYQVAGASVDGVLTGLLHKLVEQGLKVCLLVGSPARSRHWDDLLWRHPLERFLPHGVWDGPDPQLQPVLLALTPDDRNGATVVVAADAGLVEGAGGFDVVVDFVVGDPAPARERYRWYQARGLAMEYWVQSPEGRWSRAGGG</sequence>
<dbReference type="InterPro" id="IPR007459">
    <property type="entry name" value="DNA_pol3_chi"/>
</dbReference>
<dbReference type="Pfam" id="PF04364">
    <property type="entry name" value="DNA_pol3_chi"/>
    <property type="match status" value="1"/>
</dbReference>
<dbReference type="SUPFAM" id="SSF102400">
    <property type="entry name" value="DNA polymerase III chi subunit"/>
    <property type="match status" value="1"/>
</dbReference>
<dbReference type="PANTHER" id="PTHR38767">
    <property type="entry name" value="DNA POLYMERASE III SUBUNIT CHI"/>
    <property type="match status" value="1"/>
</dbReference>
<name>A0ABQ0CDK0_9PROT</name>
<dbReference type="RefSeq" id="WP_420906683.1">
    <property type="nucleotide sequence ID" value="NZ_BAAFGK010000005.1"/>
</dbReference>
<keyword evidence="2" id="KW-1185">Reference proteome</keyword>
<comment type="caution">
    <text evidence="1">The sequence shown here is derived from an EMBL/GenBank/DDBJ whole genome shotgun (WGS) entry which is preliminary data.</text>
</comment>
<dbReference type="InterPro" id="IPR036768">
    <property type="entry name" value="PolIII_chi_sf"/>
</dbReference>
<evidence type="ECO:0000313" key="2">
    <source>
        <dbReference type="Proteomes" id="UP001628193"/>
    </source>
</evidence>
<evidence type="ECO:0000313" key="1">
    <source>
        <dbReference type="EMBL" id="GAB0058967.1"/>
    </source>
</evidence>
<gene>
    <name evidence="1" type="ORF">SIID45300_03327</name>
</gene>
<accession>A0ABQ0CDK0</accession>
<dbReference type="PANTHER" id="PTHR38767:SF1">
    <property type="entry name" value="DNA POLYMERASE III SUBUNIT CHI"/>
    <property type="match status" value="1"/>
</dbReference>
<organism evidence="1 2">
    <name type="scientific">Candidatus Magnetaquiglobus chichijimensis</name>
    <dbReference type="NCBI Taxonomy" id="3141448"/>
    <lineage>
        <taxon>Bacteria</taxon>
        <taxon>Pseudomonadati</taxon>
        <taxon>Pseudomonadota</taxon>
        <taxon>Magnetococcia</taxon>
        <taxon>Magnetococcales</taxon>
        <taxon>Candidatus Magnetaquicoccaceae</taxon>
        <taxon>Candidatus Magnetaquiglobus</taxon>
    </lineage>
</organism>
<dbReference type="EMBL" id="BAAFGK010000005">
    <property type="protein sequence ID" value="GAB0058967.1"/>
    <property type="molecule type" value="Genomic_DNA"/>
</dbReference>
<dbReference type="Gene3D" id="3.40.50.10110">
    <property type="entry name" value="DNA polymerase III subunit chi"/>
    <property type="match status" value="1"/>
</dbReference>
<dbReference type="Proteomes" id="UP001628193">
    <property type="component" value="Unassembled WGS sequence"/>
</dbReference>
<proteinExistence type="predicted"/>
<evidence type="ECO:0008006" key="3">
    <source>
        <dbReference type="Google" id="ProtNLM"/>
    </source>
</evidence>
<reference evidence="1 2" key="1">
    <citation type="submission" date="2024-09" db="EMBL/GenBank/DDBJ databases">
        <title>Draft genome sequence of Candidatus Magnetaquicoccaceae bacterium FCR-1.</title>
        <authorList>
            <person name="Shimoshige H."/>
            <person name="Shimamura S."/>
            <person name="Taoka A."/>
            <person name="Kobayashi H."/>
            <person name="Maekawa T."/>
        </authorList>
    </citation>
    <scope>NUCLEOTIDE SEQUENCE [LARGE SCALE GENOMIC DNA]</scope>
    <source>
        <strain evidence="1 2">FCR-1</strain>
    </source>
</reference>
<protein>
    <recommendedName>
        <fullName evidence="3">DNA polymerase III subunit chi</fullName>
    </recommendedName>
</protein>